<keyword evidence="2" id="KW-1185">Reference proteome</keyword>
<evidence type="ECO:0000313" key="1">
    <source>
        <dbReference type="EMBL" id="GMR43105.1"/>
    </source>
</evidence>
<dbReference type="AlphaFoldDB" id="A0AAN4ZSS5"/>
<dbReference type="EMBL" id="BTRK01000003">
    <property type="protein sequence ID" value="GMR43105.1"/>
    <property type="molecule type" value="Genomic_DNA"/>
</dbReference>
<gene>
    <name evidence="1" type="ORF">PMAYCL1PPCAC_13300</name>
</gene>
<name>A0AAN4ZSS5_9BILA</name>
<proteinExistence type="predicted"/>
<organism evidence="1 2">
    <name type="scientific">Pristionchus mayeri</name>
    <dbReference type="NCBI Taxonomy" id="1317129"/>
    <lineage>
        <taxon>Eukaryota</taxon>
        <taxon>Metazoa</taxon>
        <taxon>Ecdysozoa</taxon>
        <taxon>Nematoda</taxon>
        <taxon>Chromadorea</taxon>
        <taxon>Rhabditida</taxon>
        <taxon>Rhabditina</taxon>
        <taxon>Diplogasteromorpha</taxon>
        <taxon>Diplogasteroidea</taxon>
        <taxon>Neodiplogasteridae</taxon>
        <taxon>Pristionchus</taxon>
    </lineage>
</organism>
<protein>
    <submittedName>
        <fullName evidence="1">Uncharacterized protein</fullName>
    </submittedName>
</protein>
<comment type="caution">
    <text evidence="1">The sequence shown here is derived from an EMBL/GenBank/DDBJ whole genome shotgun (WGS) entry which is preliminary data.</text>
</comment>
<sequence length="115" mass="12730">MVSRHITKIRITRRSENSLIAQFQVVELCEKVHGIVEEHPDIVVWNADQIGLVKEATGKRTLARKGMKKVECVAPSVGATTSSITLLSIFRSDGYLKPKIFVQFGERGGVLPQKG</sequence>
<feature type="non-terminal residue" evidence="1">
    <location>
        <position position="115"/>
    </location>
</feature>
<dbReference type="Proteomes" id="UP001328107">
    <property type="component" value="Unassembled WGS sequence"/>
</dbReference>
<accession>A0AAN4ZSS5</accession>
<reference evidence="2" key="1">
    <citation type="submission" date="2022-10" db="EMBL/GenBank/DDBJ databases">
        <title>Genome assembly of Pristionchus species.</title>
        <authorList>
            <person name="Yoshida K."/>
            <person name="Sommer R.J."/>
        </authorList>
    </citation>
    <scope>NUCLEOTIDE SEQUENCE [LARGE SCALE GENOMIC DNA]</scope>
    <source>
        <strain evidence="2">RS5460</strain>
    </source>
</reference>
<evidence type="ECO:0000313" key="2">
    <source>
        <dbReference type="Proteomes" id="UP001328107"/>
    </source>
</evidence>